<gene>
    <name evidence="2" type="ORF">HHK36_002859</name>
</gene>
<comment type="caution">
    <text evidence="2">The sequence shown here is derived from an EMBL/GenBank/DDBJ whole genome shotgun (WGS) entry which is preliminary data.</text>
</comment>
<protein>
    <recommendedName>
        <fullName evidence="4">Small auxin up regulated protein</fullName>
    </recommendedName>
</protein>
<evidence type="ECO:0000256" key="1">
    <source>
        <dbReference type="ARBA" id="ARBA00006974"/>
    </source>
</evidence>
<dbReference type="GO" id="GO:0009733">
    <property type="term" value="P:response to auxin"/>
    <property type="evidence" value="ECO:0007669"/>
    <property type="project" value="InterPro"/>
</dbReference>
<dbReference type="AlphaFoldDB" id="A0A834ZX92"/>
<organism evidence="2 3">
    <name type="scientific">Tetracentron sinense</name>
    <name type="common">Spur-leaf</name>
    <dbReference type="NCBI Taxonomy" id="13715"/>
    <lineage>
        <taxon>Eukaryota</taxon>
        <taxon>Viridiplantae</taxon>
        <taxon>Streptophyta</taxon>
        <taxon>Embryophyta</taxon>
        <taxon>Tracheophyta</taxon>
        <taxon>Spermatophyta</taxon>
        <taxon>Magnoliopsida</taxon>
        <taxon>Trochodendrales</taxon>
        <taxon>Trochodendraceae</taxon>
        <taxon>Tetracentron</taxon>
    </lineage>
</organism>
<evidence type="ECO:0000313" key="2">
    <source>
        <dbReference type="EMBL" id="KAF8410332.1"/>
    </source>
</evidence>
<accession>A0A834ZX92</accession>
<dbReference type="PANTHER" id="PTHR31175:SF120">
    <property type="entry name" value="OS09G0547100 PROTEIN"/>
    <property type="match status" value="1"/>
</dbReference>
<keyword evidence="3" id="KW-1185">Reference proteome</keyword>
<dbReference type="InterPro" id="IPR003676">
    <property type="entry name" value="SAUR_fam"/>
</dbReference>
<dbReference type="PANTHER" id="PTHR31175">
    <property type="entry name" value="AUXIN-RESPONSIVE FAMILY PROTEIN"/>
    <property type="match status" value="1"/>
</dbReference>
<proteinExistence type="inferred from homology"/>
<comment type="similarity">
    <text evidence="1">Belongs to the ARG7 family.</text>
</comment>
<name>A0A834ZX92_TETSI</name>
<reference evidence="2 3" key="1">
    <citation type="submission" date="2020-04" db="EMBL/GenBank/DDBJ databases">
        <title>Plant Genome Project.</title>
        <authorList>
            <person name="Zhang R.-G."/>
        </authorList>
    </citation>
    <scope>NUCLEOTIDE SEQUENCE [LARGE SCALE GENOMIC DNA]</scope>
    <source>
        <strain evidence="2">YNK0</strain>
        <tissue evidence="2">Leaf</tissue>
    </source>
</reference>
<dbReference type="Proteomes" id="UP000655225">
    <property type="component" value="Unassembled WGS sequence"/>
</dbReference>
<evidence type="ECO:0000313" key="3">
    <source>
        <dbReference type="Proteomes" id="UP000655225"/>
    </source>
</evidence>
<dbReference type="Pfam" id="PF02519">
    <property type="entry name" value="Auxin_inducible"/>
    <property type="match status" value="2"/>
</dbReference>
<dbReference type="OrthoDB" id="1936278at2759"/>
<dbReference type="EMBL" id="JABCRI010000002">
    <property type="protein sequence ID" value="KAF8410332.1"/>
    <property type="molecule type" value="Genomic_DNA"/>
</dbReference>
<evidence type="ECO:0008006" key="4">
    <source>
        <dbReference type="Google" id="ProtNLM"/>
    </source>
</evidence>
<sequence>MGSLIGVIAEVASAPSISYYSQLQSHLGLGPASSASISSANPTATLITGIPTALHVKSSNPTWILDSGANNHMTGELSILSSPVTPVTQSIRIVDGPLSKSVVRNGIGVLPLRGIRGSAIWRGKMKTRLSYDCIMGDPLIDHHMEFVMMLEEHGLLVVAQFDEGSYHAIKDFIYSTDNNVAAAKSLQAKKTTRVEQSMINPKRLIEMARKWQKISAMGRRRISLPRSDGHFVVYTIDKKRFVVPLRYLNHNIFRELFRMSEEEFGLPGDGPITLPCDAFFMEYVVLLSSLKLTEKVTMINSKRLAIMARKWQNNLAAMGRRRISLPKTTDGLTNKGHFIVYTTDDRRFVVPLAYLRSHIFRELFRMSEEEFGLPSDGPIILPCDAVCLEYVVSMVRGRVCKDLEKALLISLASGRCLASSSLPQEQRHQQIVIHGF</sequence>